<dbReference type="AlphaFoldDB" id="A0A0F9I702"/>
<gene>
    <name evidence="1" type="ORF">LCGC14_1615690</name>
</gene>
<sequence>MVDFSKYQKKNKGGIMSKENPNIKKGFYDMKETLGQSKYDILNIVTGTLFHDAVLFMNRLGVLEEFLEDKNEFSHNLVNSFLELKIDRKDDCY</sequence>
<evidence type="ECO:0000313" key="1">
    <source>
        <dbReference type="EMBL" id="KKM23396.1"/>
    </source>
</evidence>
<feature type="non-terminal residue" evidence="1">
    <location>
        <position position="93"/>
    </location>
</feature>
<comment type="caution">
    <text evidence="1">The sequence shown here is derived from an EMBL/GenBank/DDBJ whole genome shotgun (WGS) entry which is preliminary data.</text>
</comment>
<organism evidence="1">
    <name type="scientific">marine sediment metagenome</name>
    <dbReference type="NCBI Taxonomy" id="412755"/>
    <lineage>
        <taxon>unclassified sequences</taxon>
        <taxon>metagenomes</taxon>
        <taxon>ecological metagenomes</taxon>
    </lineage>
</organism>
<protein>
    <submittedName>
        <fullName evidence="1">Uncharacterized protein</fullName>
    </submittedName>
</protein>
<proteinExistence type="predicted"/>
<name>A0A0F9I702_9ZZZZ</name>
<reference evidence="1" key="1">
    <citation type="journal article" date="2015" name="Nature">
        <title>Complex archaea that bridge the gap between prokaryotes and eukaryotes.</title>
        <authorList>
            <person name="Spang A."/>
            <person name="Saw J.H."/>
            <person name="Jorgensen S.L."/>
            <person name="Zaremba-Niedzwiedzka K."/>
            <person name="Martijn J."/>
            <person name="Lind A.E."/>
            <person name="van Eijk R."/>
            <person name="Schleper C."/>
            <person name="Guy L."/>
            <person name="Ettema T.J."/>
        </authorList>
    </citation>
    <scope>NUCLEOTIDE SEQUENCE</scope>
</reference>
<dbReference type="EMBL" id="LAZR01013134">
    <property type="protein sequence ID" value="KKM23396.1"/>
    <property type="molecule type" value="Genomic_DNA"/>
</dbReference>
<accession>A0A0F9I702</accession>